<sequence length="136" mass="15793">MFKHYKDDLPIDDSSVHKAEFDTWKFWIIKIKDDKRPDTINETLETIQPIKLFCPNISILLQLYALIAVSIASIKRSFFTLKLIKTKLRNRTGNERFNDLAVINIRKAAVENLNASSIIDVFSKSKYIINFTNESL</sequence>
<evidence type="ECO:0000313" key="5">
    <source>
        <dbReference type="Proteomes" id="UP000663877"/>
    </source>
</evidence>
<dbReference type="PANTHER" id="PTHR45749">
    <property type="match status" value="1"/>
</dbReference>
<reference evidence="2" key="1">
    <citation type="submission" date="2021-02" db="EMBL/GenBank/DDBJ databases">
        <authorList>
            <person name="Nowell W R."/>
        </authorList>
    </citation>
    <scope>NUCLEOTIDE SEQUENCE</scope>
</reference>
<dbReference type="EMBL" id="CAJNOM010001775">
    <property type="protein sequence ID" value="CAF1618709.1"/>
    <property type="molecule type" value="Genomic_DNA"/>
</dbReference>
<dbReference type="AlphaFoldDB" id="A0A815LZ87"/>
<keyword evidence="1" id="KW-0472">Membrane</keyword>
<evidence type="ECO:0000313" key="2">
    <source>
        <dbReference type="EMBL" id="CAF1414516.1"/>
    </source>
</evidence>
<evidence type="ECO:0008006" key="6">
    <source>
        <dbReference type="Google" id="ProtNLM"/>
    </source>
</evidence>
<organism evidence="2 5">
    <name type="scientific">Adineta steineri</name>
    <dbReference type="NCBI Taxonomy" id="433720"/>
    <lineage>
        <taxon>Eukaryota</taxon>
        <taxon>Metazoa</taxon>
        <taxon>Spiralia</taxon>
        <taxon>Gnathifera</taxon>
        <taxon>Rotifera</taxon>
        <taxon>Eurotatoria</taxon>
        <taxon>Bdelloidea</taxon>
        <taxon>Adinetida</taxon>
        <taxon>Adinetidae</taxon>
        <taxon>Adineta</taxon>
    </lineage>
</organism>
<feature type="transmembrane region" description="Helical" evidence="1">
    <location>
        <begin position="59"/>
        <end position="79"/>
    </location>
</feature>
<name>A0A815LZ87_9BILA</name>
<keyword evidence="4" id="KW-1185">Reference proteome</keyword>
<dbReference type="PANTHER" id="PTHR45749:SF21">
    <property type="entry name" value="DUF4371 DOMAIN-CONTAINING PROTEIN"/>
    <property type="match status" value="1"/>
</dbReference>
<gene>
    <name evidence="2" type="ORF">BJG266_LOCUS38406</name>
    <name evidence="3" type="ORF">QVE165_LOCUS55287</name>
</gene>
<evidence type="ECO:0000313" key="3">
    <source>
        <dbReference type="EMBL" id="CAF1618709.1"/>
    </source>
</evidence>
<dbReference type="Proteomes" id="UP000663877">
    <property type="component" value="Unassembled WGS sequence"/>
</dbReference>
<keyword evidence="1" id="KW-1133">Transmembrane helix</keyword>
<proteinExistence type="predicted"/>
<dbReference type="Proteomes" id="UP000663832">
    <property type="component" value="Unassembled WGS sequence"/>
</dbReference>
<accession>A0A815LZ87</accession>
<dbReference type="EMBL" id="CAJNOI010001449">
    <property type="protein sequence ID" value="CAF1414516.1"/>
    <property type="molecule type" value="Genomic_DNA"/>
</dbReference>
<evidence type="ECO:0000313" key="4">
    <source>
        <dbReference type="Proteomes" id="UP000663832"/>
    </source>
</evidence>
<dbReference type="OrthoDB" id="6621209at2759"/>
<keyword evidence="1" id="KW-0812">Transmembrane</keyword>
<evidence type="ECO:0000256" key="1">
    <source>
        <dbReference type="SAM" id="Phobius"/>
    </source>
</evidence>
<comment type="caution">
    <text evidence="2">The sequence shown here is derived from an EMBL/GenBank/DDBJ whole genome shotgun (WGS) entry which is preliminary data.</text>
</comment>
<protein>
    <recommendedName>
        <fullName evidence="6">HAT C-terminal dimerisation domain-containing protein</fullName>
    </recommendedName>
</protein>